<feature type="transmembrane region" description="Helical" evidence="6">
    <location>
        <begin position="429"/>
        <end position="449"/>
    </location>
</feature>
<reference evidence="8" key="1">
    <citation type="journal article" date="2019" name="Int. J. Syst. Evol. Microbiol.">
        <title>The Global Catalogue of Microorganisms (GCM) 10K type strain sequencing project: providing services to taxonomists for standard genome sequencing and annotation.</title>
        <authorList>
            <consortium name="The Broad Institute Genomics Platform"/>
            <consortium name="The Broad Institute Genome Sequencing Center for Infectious Disease"/>
            <person name="Wu L."/>
            <person name="Ma J."/>
        </authorList>
    </citation>
    <scope>NUCLEOTIDE SEQUENCE [LARGE SCALE GENOMIC DNA]</scope>
    <source>
        <strain evidence="8">KCTC 52490</strain>
    </source>
</reference>
<feature type="transmembrane region" description="Helical" evidence="6">
    <location>
        <begin position="157"/>
        <end position="175"/>
    </location>
</feature>
<feature type="transmembrane region" description="Helical" evidence="6">
    <location>
        <begin position="181"/>
        <end position="201"/>
    </location>
</feature>
<feature type="transmembrane region" description="Helical" evidence="6">
    <location>
        <begin position="461"/>
        <end position="481"/>
    </location>
</feature>
<evidence type="ECO:0000256" key="2">
    <source>
        <dbReference type="ARBA" id="ARBA00022475"/>
    </source>
</evidence>
<evidence type="ECO:0000313" key="7">
    <source>
        <dbReference type="EMBL" id="MFD2937213.1"/>
    </source>
</evidence>
<keyword evidence="3 6" id="KW-0812">Transmembrane</keyword>
<feature type="transmembrane region" description="Helical" evidence="6">
    <location>
        <begin position="121"/>
        <end position="137"/>
    </location>
</feature>
<name>A0ABW6ASA7_9BACT</name>
<dbReference type="PANTHER" id="PTHR30250:SF11">
    <property type="entry name" value="O-ANTIGEN TRANSPORTER-RELATED"/>
    <property type="match status" value="1"/>
</dbReference>
<evidence type="ECO:0000256" key="5">
    <source>
        <dbReference type="ARBA" id="ARBA00023136"/>
    </source>
</evidence>
<comment type="caution">
    <text evidence="7">The sequence shown here is derived from an EMBL/GenBank/DDBJ whole genome shotgun (WGS) entry which is preliminary data.</text>
</comment>
<accession>A0ABW6ASA7</accession>
<evidence type="ECO:0000256" key="4">
    <source>
        <dbReference type="ARBA" id="ARBA00022989"/>
    </source>
</evidence>
<evidence type="ECO:0000256" key="6">
    <source>
        <dbReference type="SAM" id="Phobius"/>
    </source>
</evidence>
<evidence type="ECO:0000256" key="1">
    <source>
        <dbReference type="ARBA" id="ARBA00004651"/>
    </source>
</evidence>
<feature type="transmembrane region" description="Helical" evidence="6">
    <location>
        <begin position="365"/>
        <end position="387"/>
    </location>
</feature>
<keyword evidence="8" id="KW-1185">Reference proteome</keyword>
<sequence length="498" mass="55731">MGIIKRQTIQNSIYAYAGVAVGFLTQGVLFPNLFHETQVGLLTLLISLAQVLAQASNLGLNGAGGRYFPYFRDVDRQHNGYLLITSLTTLVGFSLCVLALWLARPWVVEFYQKESSLFVEYYYVLIPLTLFTVYFTVFDNYARLLYDPVTGTLLQQFVQRVLILLAGGLYWLGWVTFPQFIGVWLLAFFVPLILMVISVARDEALFFSRQFVSIDANLRRNLMRYAGLTLTSALSTQIIWTIDKVMINSKQGLGDTGIYGTASYFAAVIAIPATALYKVSGTLIAESWKANDLKNIASIYRKSCLNQLIAGCLVFVGVAANLPNVFRFLPASYEAGYYVILWLGLGKLIDMGTGVNGTILNTSRYYTYDSLFFVVLIFITIAANQYLIPRFGINGAAMGAALATLLYNLVRTLFVGFAFRMQPFTWRNLLVIMLGASVWWVSVQIPYPAITDPKWRFIMDIVWRSALITGLFGGTVVALNLSPDINQTVAQLRKRFLN</sequence>
<dbReference type="PANTHER" id="PTHR30250">
    <property type="entry name" value="PST FAMILY PREDICTED COLANIC ACID TRANSPORTER"/>
    <property type="match status" value="1"/>
</dbReference>
<protein>
    <submittedName>
        <fullName evidence="7">Lipopolysaccharide biosynthesis protein</fullName>
    </submittedName>
</protein>
<dbReference type="InterPro" id="IPR002797">
    <property type="entry name" value="Polysacc_synth"/>
</dbReference>
<feature type="transmembrane region" description="Helical" evidence="6">
    <location>
        <begin position="335"/>
        <end position="353"/>
    </location>
</feature>
<feature type="transmembrane region" description="Helical" evidence="6">
    <location>
        <begin position="40"/>
        <end position="60"/>
    </location>
</feature>
<feature type="transmembrane region" description="Helical" evidence="6">
    <location>
        <begin position="262"/>
        <end position="284"/>
    </location>
</feature>
<evidence type="ECO:0000313" key="8">
    <source>
        <dbReference type="Proteomes" id="UP001597512"/>
    </source>
</evidence>
<gene>
    <name evidence="7" type="ORF">ACFS25_25755</name>
</gene>
<feature type="transmembrane region" description="Helical" evidence="6">
    <location>
        <begin position="305"/>
        <end position="323"/>
    </location>
</feature>
<organism evidence="7 8">
    <name type="scientific">Spirosoma flavum</name>
    <dbReference type="NCBI Taxonomy" id="2048557"/>
    <lineage>
        <taxon>Bacteria</taxon>
        <taxon>Pseudomonadati</taxon>
        <taxon>Bacteroidota</taxon>
        <taxon>Cytophagia</taxon>
        <taxon>Cytophagales</taxon>
        <taxon>Cytophagaceae</taxon>
        <taxon>Spirosoma</taxon>
    </lineage>
</organism>
<feature type="transmembrane region" description="Helical" evidence="6">
    <location>
        <begin position="12"/>
        <end position="34"/>
    </location>
</feature>
<dbReference type="EMBL" id="JBHUOM010000023">
    <property type="protein sequence ID" value="MFD2937213.1"/>
    <property type="molecule type" value="Genomic_DNA"/>
</dbReference>
<proteinExistence type="predicted"/>
<dbReference type="Pfam" id="PF01943">
    <property type="entry name" value="Polysacc_synt"/>
    <property type="match status" value="1"/>
</dbReference>
<keyword evidence="2" id="KW-1003">Cell membrane</keyword>
<dbReference type="InterPro" id="IPR050833">
    <property type="entry name" value="Poly_Biosynth_Transport"/>
</dbReference>
<feature type="transmembrane region" description="Helical" evidence="6">
    <location>
        <begin position="393"/>
        <end position="417"/>
    </location>
</feature>
<feature type="transmembrane region" description="Helical" evidence="6">
    <location>
        <begin position="81"/>
        <end position="101"/>
    </location>
</feature>
<feature type="transmembrane region" description="Helical" evidence="6">
    <location>
        <begin position="222"/>
        <end position="242"/>
    </location>
</feature>
<keyword evidence="4 6" id="KW-1133">Transmembrane helix</keyword>
<keyword evidence="5 6" id="KW-0472">Membrane</keyword>
<evidence type="ECO:0000256" key="3">
    <source>
        <dbReference type="ARBA" id="ARBA00022692"/>
    </source>
</evidence>
<comment type="subcellular location">
    <subcellularLocation>
        <location evidence="1">Cell membrane</location>
        <topology evidence="1">Multi-pass membrane protein</topology>
    </subcellularLocation>
</comment>
<dbReference type="Proteomes" id="UP001597512">
    <property type="component" value="Unassembled WGS sequence"/>
</dbReference>
<dbReference type="RefSeq" id="WP_381506793.1">
    <property type="nucleotide sequence ID" value="NZ_JBHUOM010000023.1"/>
</dbReference>